<sequence>MIYGSVSSLNQGGFNTKIKPPRVQSQKTTPNFSTSGNENMDFLTDELERMAVNLAEYTGSELGSEVPLDDISGEASRHATITTSGGRASGGNASSIGTGSGSHVSIGSITTSVSSNSEYLMTSPNLRSLLTQLSPNSTIPPLPPPITGTAEDGTPTLFLRIAATTKRAIETYLESSSTGSRPPTFIRLSIARKDLSPNSAHPTLGIDATLPQHRGPGRRPHQDEYPVWYFFYGTLAEPETLARLFDLAEGEQRPVLKPAVIHDGRMEMWAGKYRALVDGAERVEGWACRVQSREHEDALLVYETDSKYMNAELGKY</sequence>
<dbReference type="EMBL" id="BSXG01000041">
    <property type="protein sequence ID" value="GME27841.1"/>
    <property type="molecule type" value="Genomic_DNA"/>
</dbReference>
<gene>
    <name evidence="1" type="primary">g11083</name>
    <name evidence="1" type="ORF">NpPPO83_00011083</name>
</gene>
<comment type="caution">
    <text evidence="1">The sequence shown here is derived from an EMBL/GenBank/DDBJ whole genome shotgun (WGS) entry which is preliminary data.</text>
</comment>
<evidence type="ECO:0000313" key="1">
    <source>
        <dbReference type="EMBL" id="GME27841.1"/>
    </source>
</evidence>
<protein>
    <submittedName>
        <fullName evidence="1">AIG2-like protein</fullName>
    </submittedName>
</protein>
<organism evidence="1 2">
    <name type="scientific">Neofusicoccum parvum</name>
    <dbReference type="NCBI Taxonomy" id="310453"/>
    <lineage>
        <taxon>Eukaryota</taxon>
        <taxon>Fungi</taxon>
        <taxon>Dikarya</taxon>
        <taxon>Ascomycota</taxon>
        <taxon>Pezizomycotina</taxon>
        <taxon>Dothideomycetes</taxon>
        <taxon>Dothideomycetes incertae sedis</taxon>
        <taxon>Botryosphaeriales</taxon>
        <taxon>Botryosphaeriaceae</taxon>
        <taxon>Neofusicoccum</taxon>
    </lineage>
</organism>
<name>A0ACB5S635_9PEZI</name>
<accession>A0ACB5S635</accession>
<proteinExistence type="predicted"/>
<dbReference type="Proteomes" id="UP001165186">
    <property type="component" value="Unassembled WGS sequence"/>
</dbReference>
<keyword evidence="2" id="KW-1185">Reference proteome</keyword>
<evidence type="ECO:0000313" key="2">
    <source>
        <dbReference type="Proteomes" id="UP001165186"/>
    </source>
</evidence>
<reference evidence="1" key="1">
    <citation type="submission" date="2024-09" db="EMBL/GenBank/DDBJ databases">
        <title>Draft Genome Sequences of Neofusicoccum parvum.</title>
        <authorList>
            <person name="Ashida A."/>
            <person name="Camagna M."/>
            <person name="Tanaka A."/>
            <person name="Takemoto D."/>
        </authorList>
    </citation>
    <scope>NUCLEOTIDE SEQUENCE</scope>
    <source>
        <strain evidence="1">PPO83</strain>
    </source>
</reference>